<proteinExistence type="predicted"/>
<organism evidence="1 2">
    <name type="scientific">Thelephora ganbajun</name>
    <name type="common">Ganba fungus</name>
    <dbReference type="NCBI Taxonomy" id="370292"/>
    <lineage>
        <taxon>Eukaryota</taxon>
        <taxon>Fungi</taxon>
        <taxon>Dikarya</taxon>
        <taxon>Basidiomycota</taxon>
        <taxon>Agaricomycotina</taxon>
        <taxon>Agaricomycetes</taxon>
        <taxon>Thelephorales</taxon>
        <taxon>Thelephoraceae</taxon>
        <taxon>Thelephora</taxon>
    </lineage>
</organism>
<reference evidence="1" key="1">
    <citation type="submission" date="2019-10" db="EMBL/GenBank/DDBJ databases">
        <authorList>
            <consortium name="DOE Joint Genome Institute"/>
            <person name="Kuo A."/>
            <person name="Miyauchi S."/>
            <person name="Kiss E."/>
            <person name="Drula E."/>
            <person name="Kohler A."/>
            <person name="Sanchez-Garcia M."/>
            <person name="Andreopoulos B."/>
            <person name="Barry K.W."/>
            <person name="Bonito G."/>
            <person name="Buee M."/>
            <person name="Carver A."/>
            <person name="Chen C."/>
            <person name="Cichocki N."/>
            <person name="Clum A."/>
            <person name="Culley D."/>
            <person name="Crous P.W."/>
            <person name="Fauchery L."/>
            <person name="Girlanda M."/>
            <person name="Hayes R."/>
            <person name="Keri Z."/>
            <person name="Labutti K."/>
            <person name="Lipzen A."/>
            <person name="Lombard V."/>
            <person name="Magnuson J."/>
            <person name="Maillard F."/>
            <person name="Morin E."/>
            <person name="Murat C."/>
            <person name="Nolan M."/>
            <person name="Ohm R."/>
            <person name="Pangilinan J."/>
            <person name="Pereira M."/>
            <person name="Perotto S."/>
            <person name="Peter M."/>
            <person name="Riley R."/>
            <person name="Sitrit Y."/>
            <person name="Stielow B."/>
            <person name="Szollosi G."/>
            <person name="Zifcakova L."/>
            <person name="Stursova M."/>
            <person name="Spatafora J.W."/>
            <person name="Tedersoo L."/>
            <person name="Vaario L.-M."/>
            <person name="Yamada A."/>
            <person name="Yan M."/>
            <person name="Wang P."/>
            <person name="Xu J."/>
            <person name="Bruns T."/>
            <person name="Baldrian P."/>
            <person name="Vilgalys R."/>
            <person name="Henrissat B."/>
            <person name="Grigoriev I.V."/>
            <person name="Hibbett D."/>
            <person name="Nagy L.G."/>
            <person name="Martin F.M."/>
        </authorList>
    </citation>
    <scope>NUCLEOTIDE SEQUENCE</scope>
    <source>
        <strain evidence="1">P2</strain>
    </source>
</reference>
<reference evidence="1" key="2">
    <citation type="journal article" date="2020" name="Nat. Commun.">
        <title>Large-scale genome sequencing of mycorrhizal fungi provides insights into the early evolution of symbiotic traits.</title>
        <authorList>
            <person name="Miyauchi S."/>
            <person name="Kiss E."/>
            <person name="Kuo A."/>
            <person name="Drula E."/>
            <person name="Kohler A."/>
            <person name="Sanchez-Garcia M."/>
            <person name="Morin E."/>
            <person name="Andreopoulos B."/>
            <person name="Barry K.W."/>
            <person name="Bonito G."/>
            <person name="Buee M."/>
            <person name="Carver A."/>
            <person name="Chen C."/>
            <person name="Cichocki N."/>
            <person name="Clum A."/>
            <person name="Culley D."/>
            <person name="Crous P.W."/>
            <person name="Fauchery L."/>
            <person name="Girlanda M."/>
            <person name="Hayes R.D."/>
            <person name="Keri Z."/>
            <person name="LaButti K."/>
            <person name="Lipzen A."/>
            <person name="Lombard V."/>
            <person name="Magnuson J."/>
            <person name="Maillard F."/>
            <person name="Murat C."/>
            <person name="Nolan M."/>
            <person name="Ohm R.A."/>
            <person name="Pangilinan J."/>
            <person name="Pereira M.F."/>
            <person name="Perotto S."/>
            <person name="Peter M."/>
            <person name="Pfister S."/>
            <person name="Riley R."/>
            <person name="Sitrit Y."/>
            <person name="Stielow J.B."/>
            <person name="Szollosi G."/>
            <person name="Zifcakova L."/>
            <person name="Stursova M."/>
            <person name="Spatafora J.W."/>
            <person name="Tedersoo L."/>
            <person name="Vaario L.M."/>
            <person name="Yamada A."/>
            <person name="Yan M."/>
            <person name="Wang P."/>
            <person name="Xu J."/>
            <person name="Bruns T."/>
            <person name="Baldrian P."/>
            <person name="Vilgalys R."/>
            <person name="Dunand C."/>
            <person name="Henrissat B."/>
            <person name="Grigoriev I.V."/>
            <person name="Hibbett D."/>
            <person name="Nagy L.G."/>
            <person name="Martin F.M."/>
        </authorList>
    </citation>
    <scope>NUCLEOTIDE SEQUENCE</scope>
    <source>
        <strain evidence="1">P2</strain>
    </source>
</reference>
<dbReference type="Proteomes" id="UP000886501">
    <property type="component" value="Unassembled WGS sequence"/>
</dbReference>
<accession>A0ACB6ZMP1</accession>
<name>A0ACB6ZMP1_THEGA</name>
<keyword evidence="2" id="KW-1185">Reference proteome</keyword>
<dbReference type="EMBL" id="MU117980">
    <property type="protein sequence ID" value="KAF9650897.1"/>
    <property type="molecule type" value="Genomic_DNA"/>
</dbReference>
<comment type="caution">
    <text evidence="1">The sequence shown here is derived from an EMBL/GenBank/DDBJ whole genome shotgun (WGS) entry which is preliminary data.</text>
</comment>
<gene>
    <name evidence="1" type="ORF">BDM02DRAFT_3111466</name>
</gene>
<evidence type="ECO:0000313" key="2">
    <source>
        <dbReference type="Proteomes" id="UP000886501"/>
    </source>
</evidence>
<evidence type="ECO:0000313" key="1">
    <source>
        <dbReference type="EMBL" id="KAF9650897.1"/>
    </source>
</evidence>
<sequence length="209" mass="23166">MSASNRSTNGHRFVFHSSEVTASERYYVAGEPGVIPYHPPPPPLCPAVRLAPSSMYPSSVLVNGPPIRLPYTGEYHYNQSGQYPEHLLSSPVDFDERSSDEWSIRTSSPPMPSFSPVRSPIQTRILPPPDIQQPIPPRSLSPVVKLKAGDTLYWHHLLRHGEIPGVQEDPRARGKGSRQHLSQGVILKDDELKDDTFARVTGMAVVCGR</sequence>
<protein>
    <submittedName>
        <fullName evidence="1">Uncharacterized protein</fullName>
    </submittedName>
</protein>